<evidence type="ECO:0000313" key="12">
    <source>
        <dbReference type="Proteomes" id="UP000218676"/>
    </source>
</evidence>
<evidence type="ECO:0000256" key="1">
    <source>
        <dbReference type="ARBA" id="ARBA00004429"/>
    </source>
</evidence>
<evidence type="ECO:0000256" key="7">
    <source>
        <dbReference type="ARBA" id="ARBA00023136"/>
    </source>
</evidence>
<dbReference type="AlphaFoldDB" id="A0A1V1V3P6"/>
<accession>A0A1V1V3P6</accession>
<keyword evidence="5 9" id="KW-0812">Transmembrane</keyword>
<comment type="similarity">
    <text evidence="8">Belongs to the TsuA/YedE (TC 9.B.102) family.</text>
</comment>
<gene>
    <name evidence="11" type="ORF">IC627_05960</name>
    <name evidence="10" type="ORF">PDPUS_1_02034</name>
</gene>
<sequence length="134" mass="14186">MLIPWDALMGGMLLGVSALLLLLLNGKIAGISGILAGVLKPQQKDTFWRGLFIVGMGVSGYLFSNLGFSLPESYPMSQWWVVIIAGFFVGLGTNTGNGCTSGHGICGIGRLSVRSMVATMIFMATAVITVYLTH</sequence>
<dbReference type="EMBL" id="AP018045">
    <property type="protein sequence ID" value="BAX53408.1"/>
    <property type="molecule type" value="Genomic_DNA"/>
</dbReference>
<dbReference type="Pfam" id="PF04143">
    <property type="entry name" value="Sulf_transp"/>
    <property type="match status" value="1"/>
</dbReference>
<evidence type="ECO:0000256" key="9">
    <source>
        <dbReference type="SAM" id="Phobius"/>
    </source>
</evidence>
<feature type="transmembrane region" description="Helical" evidence="9">
    <location>
        <begin position="76"/>
        <end position="93"/>
    </location>
</feature>
<evidence type="ECO:0000256" key="5">
    <source>
        <dbReference type="ARBA" id="ARBA00022692"/>
    </source>
</evidence>
<dbReference type="PANTHER" id="PTHR30574:SF1">
    <property type="entry name" value="SULPHUR TRANSPORT DOMAIN-CONTAINING PROTEIN"/>
    <property type="match status" value="1"/>
</dbReference>
<name>A0A1V1V3P6_PHODP</name>
<keyword evidence="2" id="KW-0813">Transport</keyword>
<keyword evidence="4" id="KW-0997">Cell inner membrane</keyword>
<reference evidence="12" key="2">
    <citation type="submission" date="2017-05" db="EMBL/GenBank/DDBJ databases">
        <title>Whole genome sequence of fish pathogenic bacteria, Photobacterium damselae subsp. piscicida, strain 91-197, isolated from hybrid striped bass (Morone sp.) in USA.</title>
        <authorList>
            <person name="Teru Y."/>
            <person name="Hikima J."/>
            <person name="Kono T."/>
            <person name="Sakai M."/>
            <person name="Takano T."/>
            <person name="Hawke J.P."/>
            <person name="Takeyama H."/>
            <person name="Aoki T."/>
        </authorList>
    </citation>
    <scope>NUCLEOTIDE SEQUENCE [LARGE SCALE GENOMIC DNA]</scope>
    <source>
        <strain evidence="12">91-197</strain>
    </source>
</reference>
<evidence type="ECO:0000256" key="3">
    <source>
        <dbReference type="ARBA" id="ARBA00022475"/>
    </source>
</evidence>
<reference evidence="11 13" key="3">
    <citation type="submission" date="2020-09" db="EMBL/GenBank/DDBJ databases">
        <title>Complete, closed and curated genome sequences of Photobacterium damselae subsp. piscicida isolates from Australia indicate localised evolution and additional plasmid-borne pathogenicity mechanisms.</title>
        <authorList>
            <person name="Baseggio L."/>
            <person name="Silayeva O."/>
            <person name="Buller N."/>
            <person name="Landos M."/>
            <person name="Engelstaedter J."/>
            <person name="Barnes A.C."/>
        </authorList>
    </citation>
    <scope>NUCLEOTIDE SEQUENCE [LARGE SCALE GENOMIC DNA]</scope>
    <source>
        <strain evidence="11 13">AS-16-0540-1</strain>
    </source>
</reference>
<dbReference type="EMBL" id="CP061854">
    <property type="protein sequence ID" value="QOD57477.1"/>
    <property type="molecule type" value="Genomic_DNA"/>
</dbReference>
<organism evidence="10 12">
    <name type="scientific">Photobacterium damsela subsp. piscicida</name>
    <name type="common">Pasteurella piscicida</name>
    <dbReference type="NCBI Taxonomy" id="38294"/>
    <lineage>
        <taxon>Bacteria</taxon>
        <taxon>Pseudomonadati</taxon>
        <taxon>Pseudomonadota</taxon>
        <taxon>Gammaproteobacteria</taxon>
        <taxon>Vibrionales</taxon>
        <taxon>Vibrionaceae</taxon>
        <taxon>Photobacterium</taxon>
    </lineage>
</organism>
<evidence type="ECO:0000256" key="8">
    <source>
        <dbReference type="ARBA" id="ARBA00035655"/>
    </source>
</evidence>
<dbReference type="Proteomes" id="UP000516656">
    <property type="component" value="Chromosome 1"/>
</dbReference>
<evidence type="ECO:0000256" key="2">
    <source>
        <dbReference type="ARBA" id="ARBA00022448"/>
    </source>
</evidence>
<feature type="transmembrane region" description="Helical" evidence="9">
    <location>
        <begin position="46"/>
        <end position="64"/>
    </location>
</feature>
<comment type="subcellular location">
    <subcellularLocation>
        <location evidence="1">Cell inner membrane</location>
        <topology evidence="1">Multi-pass membrane protein</topology>
    </subcellularLocation>
</comment>
<feature type="transmembrane region" description="Helical" evidence="9">
    <location>
        <begin position="113"/>
        <end position="132"/>
    </location>
</feature>
<evidence type="ECO:0000313" key="11">
    <source>
        <dbReference type="EMBL" id="QOD57477.1"/>
    </source>
</evidence>
<dbReference type="Proteomes" id="UP000218676">
    <property type="component" value="Chromosome 1"/>
</dbReference>
<dbReference type="InterPro" id="IPR007272">
    <property type="entry name" value="Sulf_transp_TsuA/YedE"/>
</dbReference>
<dbReference type="GO" id="GO:0005886">
    <property type="term" value="C:plasma membrane"/>
    <property type="evidence" value="ECO:0007669"/>
    <property type="project" value="UniProtKB-SubCell"/>
</dbReference>
<keyword evidence="6 9" id="KW-1133">Transmembrane helix</keyword>
<evidence type="ECO:0000256" key="6">
    <source>
        <dbReference type="ARBA" id="ARBA00022989"/>
    </source>
</evidence>
<reference evidence="10" key="1">
    <citation type="journal article" date="2017" name="Genome Announc.">
        <title>Whole-Genome Sequence of Photobacterium damselae subsp. piscicida Strain 91-197, Isolated from Hybrid Striped Bass (Morone sp.) in the United States.</title>
        <authorList>
            <person name="Teru Y."/>
            <person name="Hikima J."/>
            <person name="Kono T."/>
            <person name="Sakai M."/>
            <person name="Takano T."/>
            <person name="Hawke J.P."/>
            <person name="Takeyama H."/>
            <person name="Aoki T."/>
        </authorList>
    </citation>
    <scope>NUCLEOTIDE SEQUENCE</scope>
    <source>
        <strain evidence="10">91-197</strain>
    </source>
</reference>
<keyword evidence="3" id="KW-1003">Cell membrane</keyword>
<protein>
    <submittedName>
        <fullName evidence="11">YeeE/YedE family protein</fullName>
    </submittedName>
</protein>
<dbReference type="PANTHER" id="PTHR30574">
    <property type="entry name" value="INNER MEMBRANE PROTEIN YEDE"/>
    <property type="match status" value="1"/>
</dbReference>
<proteinExistence type="inferred from homology"/>
<evidence type="ECO:0000256" key="4">
    <source>
        <dbReference type="ARBA" id="ARBA00022519"/>
    </source>
</evidence>
<keyword evidence="7 9" id="KW-0472">Membrane</keyword>
<evidence type="ECO:0000313" key="10">
    <source>
        <dbReference type="EMBL" id="BAX53408.1"/>
    </source>
</evidence>
<evidence type="ECO:0000313" key="13">
    <source>
        <dbReference type="Proteomes" id="UP000516656"/>
    </source>
</evidence>